<feature type="chain" id="PRO_5037146013" evidence="1">
    <location>
        <begin position="20"/>
        <end position="119"/>
    </location>
</feature>
<dbReference type="EMBL" id="CM004476">
    <property type="protein sequence ID" value="OCT76460.1"/>
    <property type="molecule type" value="Genomic_DNA"/>
</dbReference>
<gene>
    <name evidence="2" type="ORF">XELAEV_18031661mg</name>
</gene>
<feature type="signal peptide" evidence="1">
    <location>
        <begin position="1"/>
        <end position="19"/>
    </location>
</feature>
<dbReference type="AlphaFoldDB" id="A0A974HFW5"/>
<dbReference type="Proteomes" id="UP000694892">
    <property type="component" value="Chromosome 6L"/>
</dbReference>
<name>A0A974HFW5_XENLA</name>
<protein>
    <submittedName>
        <fullName evidence="2">Uncharacterized protein</fullName>
    </submittedName>
</protein>
<evidence type="ECO:0000256" key="1">
    <source>
        <dbReference type="SAM" id="SignalP"/>
    </source>
</evidence>
<sequence length="119" mass="12694">MWLGEQPVWLLSICYLASAVPGQLQPDWPLQPQPSCSLISCNQPIRALYKVSPPNTPGQSIVSQTSSVALSLAKDFSSSLLSLPCLALPCLVLFELFILPSPALISALSVLFCSAPDPV</sequence>
<organism evidence="2 3">
    <name type="scientific">Xenopus laevis</name>
    <name type="common">African clawed frog</name>
    <dbReference type="NCBI Taxonomy" id="8355"/>
    <lineage>
        <taxon>Eukaryota</taxon>
        <taxon>Metazoa</taxon>
        <taxon>Chordata</taxon>
        <taxon>Craniata</taxon>
        <taxon>Vertebrata</taxon>
        <taxon>Euteleostomi</taxon>
        <taxon>Amphibia</taxon>
        <taxon>Batrachia</taxon>
        <taxon>Anura</taxon>
        <taxon>Pipoidea</taxon>
        <taxon>Pipidae</taxon>
        <taxon>Xenopodinae</taxon>
        <taxon>Xenopus</taxon>
        <taxon>Xenopus</taxon>
    </lineage>
</organism>
<evidence type="ECO:0000313" key="3">
    <source>
        <dbReference type="Proteomes" id="UP000694892"/>
    </source>
</evidence>
<proteinExistence type="predicted"/>
<accession>A0A974HFW5</accession>
<reference evidence="3" key="1">
    <citation type="journal article" date="2016" name="Nature">
        <title>Genome evolution in the allotetraploid frog Xenopus laevis.</title>
        <authorList>
            <person name="Session A.M."/>
            <person name="Uno Y."/>
            <person name="Kwon T."/>
            <person name="Chapman J.A."/>
            <person name="Toyoda A."/>
            <person name="Takahashi S."/>
            <person name="Fukui A."/>
            <person name="Hikosaka A."/>
            <person name="Suzuki A."/>
            <person name="Kondo M."/>
            <person name="van Heeringen S.J."/>
            <person name="Quigley I."/>
            <person name="Heinz S."/>
            <person name="Ogino H."/>
            <person name="Ochi H."/>
            <person name="Hellsten U."/>
            <person name="Lyons J.B."/>
            <person name="Simakov O."/>
            <person name="Putnam N."/>
            <person name="Stites J."/>
            <person name="Kuroki Y."/>
            <person name="Tanaka T."/>
            <person name="Michiue T."/>
            <person name="Watanabe M."/>
            <person name="Bogdanovic O."/>
            <person name="Lister R."/>
            <person name="Georgiou G."/>
            <person name="Paranjpe S.S."/>
            <person name="van Kruijsbergen I."/>
            <person name="Shu S."/>
            <person name="Carlson J."/>
            <person name="Kinoshita T."/>
            <person name="Ohta Y."/>
            <person name="Mawaribuchi S."/>
            <person name="Jenkins J."/>
            <person name="Grimwood J."/>
            <person name="Schmutz J."/>
            <person name="Mitros T."/>
            <person name="Mozaffari S.V."/>
            <person name="Suzuki Y."/>
            <person name="Haramoto Y."/>
            <person name="Yamamoto T.S."/>
            <person name="Takagi C."/>
            <person name="Heald R."/>
            <person name="Miller K."/>
            <person name="Haudenschild C."/>
            <person name="Kitzman J."/>
            <person name="Nakayama T."/>
            <person name="Izutsu Y."/>
            <person name="Robert J."/>
            <person name="Fortriede J."/>
            <person name="Burns K."/>
            <person name="Lotay V."/>
            <person name="Karimi K."/>
            <person name="Yasuoka Y."/>
            <person name="Dichmann D.S."/>
            <person name="Flajnik M.F."/>
            <person name="Houston D.W."/>
            <person name="Shendure J."/>
            <person name="DuPasquier L."/>
            <person name="Vize P.D."/>
            <person name="Zorn A.M."/>
            <person name="Ito M."/>
            <person name="Marcotte E.M."/>
            <person name="Wallingford J.B."/>
            <person name="Ito Y."/>
            <person name="Asashima M."/>
            <person name="Ueno N."/>
            <person name="Matsuda Y."/>
            <person name="Veenstra G.J."/>
            <person name="Fujiyama A."/>
            <person name="Harland R.M."/>
            <person name="Taira M."/>
            <person name="Rokhsar D.S."/>
        </authorList>
    </citation>
    <scope>NUCLEOTIDE SEQUENCE [LARGE SCALE GENOMIC DNA]</scope>
    <source>
        <strain evidence="3">J</strain>
    </source>
</reference>
<keyword evidence="1" id="KW-0732">Signal</keyword>
<evidence type="ECO:0000313" key="2">
    <source>
        <dbReference type="EMBL" id="OCT76460.1"/>
    </source>
</evidence>